<dbReference type="PANTHER" id="PTHR22803">
    <property type="entry name" value="MANNOSE, PHOSPHOLIPASE, LECTIN RECEPTOR RELATED"/>
    <property type="match status" value="1"/>
</dbReference>
<name>A0A512MB92_9BACT</name>
<dbReference type="AlphaFoldDB" id="A0A512MB92"/>
<dbReference type="PROSITE" id="PS50041">
    <property type="entry name" value="C_TYPE_LECTIN_2"/>
    <property type="match status" value="1"/>
</dbReference>
<organism evidence="3 4">
    <name type="scientific">Brevifollis gellanilyticus</name>
    <dbReference type="NCBI Taxonomy" id="748831"/>
    <lineage>
        <taxon>Bacteria</taxon>
        <taxon>Pseudomonadati</taxon>
        <taxon>Verrucomicrobiota</taxon>
        <taxon>Verrucomicrobiia</taxon>
        <taxon>Verrucomicrobiales</taxon>
        <taxon>Verrucomicrobiaceae</taxon>
    </lineage>
</organism>
<dbReference type="InterPro" id="IPR016187">
    <property type="entry name" value="CTDL_fold"/>
</dbReference>
<dbReference type="Proteomes" id="UP000321577">
    <property type="component" value="Unassembled WGS sequence"/>
</dbReference>
<evidence type="ECO:0000313" key="3">
    <source>
        <dbReference type="EMBL" id="GEP44002.1"/>
    </source>
</evidence>
<gene>
    <name evidence="3" type="ORF">BGE01nite_32930</name>
</gene>
<dbReference type="InterPro" id="IPR001304">
    <property type="entry name" value="C-type_lectin-like"/>
</dbReference>
<keyword evidence="1" id="KW-0732">Signal</keyword>
<comment type="caution">
    <text evidence="3">The sequence shown here is derived from an EMBL/GenBank/DDBJ whole genome shotgun (WGS) entry which is preliminary data.</text>
</comment>
<dbReference type="SMART" id="SM00034">
    <property type="entry name" value="CLECT"/>
    <property type="match status" value="1"/>
</dbReference>
<feature type="signal peptide" evidence="1">
    <location>
        <begin position="1"/>
        <end position="18"/>
    </location>
</feature>
<dbReference type="EMBL" id="BKAG01000024">
    <property type="protein sequence ID" value="GEP44002.1"/>
    <property type="molecule type" value="Genomic_DNA"/>
</dbReference>
<sequence>MMKHVLILLWMLMGMSLAQQPASPKPPLGVPADAKLFNGKWYAVILDKADWQAAQSRCKQKGGQLVCIHDKATSDFITSLTKLRVWLGATDEKVDGKWVWVDGKEMTFTNWAKGDPSNTQGRETCLRTGAGGLWSDTPKSWDAYAEFQVVGYICEWKAR</sequence>
<dbReference type="RefSeq" id="WP_146851562.1">
    <property type="nucleotide sequence ID" value="NZ_BKAG01000024.1"/>
</dbReference>
<accession>A0A512MB92</accession>
<dbReference type="SUPFAM" id="SSF56436">
    <property type="entry name" value="C-type lectin-like"/>
    <property type="match status" value="1"/>
</dbReference>
<evidence type="ECO:0000259" key="2">
    <source>
        <dbReference type="PROSITE" id="PS50041"/>
    </source>
</evidence>
<dbReference type="InterPro" id="IPR050111">
    <property type="entry name" value="C-type_lectin/snaclec_domain"/>
</dbReference>
<evidence type="ECO:0000313" key="4">
    <source>
        <dbReference type="Proteomes" id="UP000321577"/>
    </source>
</evidence>
<dbReference type="OrthoDB" id="197129at2"/>
<dbReference type="InterPro" id="IPR016186">
    <property type="entry name" value="C-type_lectin-like/link_sf"/>
</dbReference>
<reference evidence="3 4" key="1">
    <citation type="submission" date="2019-07" db="EMBL/GenBank/DDBJ databases">
        <title>Whole genome shotgun sequence of Brevifollis gellanilyticus NBRC 108608.</title>
        <authorList>
            <person name="Hosoyama A."/>
            <person name="Uohara A."/>
            <person name="Ohji S."/>
            <person name="Ichikawa N."/>
        </authorList>
    </citation>
    <scope>NUCLEOTIDE SEQUENCE [LARGE SCALE GENOMIC DNA]</scope>
    <source>
        <strain evidence="3 4">NBRC 108608</strain>
    </source>
</reference>
<dbReference type="CDD" id="cd00037">
    <property type="entry name" value="CLECT"/>
    <property type="match status" value="1"/>
</dbReference>
<feature type="domain" description="C-type lectin" evidence="2">
    <location>
        <begin position="37"/>
        <end position="136"/>
    </location>
</feature>
<dbReference type="Pfam" id="PF00059">
    <property type="entry name" value="Lectin_C"/>
    <property type="match status" value="1"/>
</dbReference>
<proteinExistence type="predicted"/>
<keyword evidence="4" id="KW-1185">Reference proteome</keyword>
<protein>
    <recommendedName>
        <fullName evidence="2">C-type lectin domain-containing protein</fullName>
    </recommendedName>
</protein>
<dbReference type="Gene3D" id="3.10.100.10">
    <property type="entry name" value="Mannose-Binding Protein A, subunit A"/>
    <property type="match status" value="1"/>
</dbReference>
<feature type="chain" id="PRO_5022097256" description="C-type lectin domain-containing protein" evidence="1">
    <location>
        <begin position="19"/>
        <end position="159"/>
    </location>
</feature>
<evidence type="ECO:0000256" key="1">
    <source>
        <dbReference type="SAM" id="SignalP"/>
    </source>
</evidence>